<evidence type="ECO:0008006" key="4">
    <source>
        <dbReference type="Google" id="ProtNLM"/>
    </source>
</evidence>
<sequence length="78" mass="8954">MTDFATPRPRNASAWIRQIHRWLSMLFTLSVIATFIALAVPEPVVWVSYIPLAPLFLLMGTGLYMFALPYIAKWRGTR</sequence>
<dbReference type="OrthoDB" id="9812802at2"/>
<accession>A0A5B8LY20</accession>
<keyword evidence="1" id="KW-0812">Transmembrane</keyword>
<name>A0A5B8LY20_9HYPH</name>
<dbReference type="AlphaFoldDB" id="A0A5B8LY20"/>
<organism evidence="2 3">
    <name type="scientific">Devosia ginsengisoli</name>
    <dbReference type="NCBI Taxonomy" id="400770"/>
    <lineage>
        <taxon>Bacteria</taxon>
        <taxon>Pseudomonadati</taxon>
        <taxon>Pseudomonadota</taxon>
        <taxon>Alphaproteobacteria</taxon>
        <taxon>Hyphomicrobiales</taxon>
        <taxon>Devosiaceae</taxon>
        <taxon>Devosia</taxon>
    </lineage>
</organism>
<evidence type="ECO:0000313" key="3">
    <source>
        <dbReference type="Proteomes" id="UP000315364"/>
    </source>
</evidence>
<feature type="transmembrane region" description="Helical" evidence="1">
    <location>
        <begin position="21"/>
        <end position="40"/>
    </location>
</feature>
<gene>
    <name evidence="2" type="ORF">FPZ08_17700</name>
</gene>
<feature type="transmembrane region" description="Helical" evidence="1">
    <location>
        <begin position="46"/>
        <end position="72"/>
    </location>
</feature>
<keyword evidence="1" id="KW-0472">Membrane</keyword>
<keyword evidence="3" id="KW-1185">Reference proteome</keyword>
<proteinExistence type="predicted"/>
<dbReference type="Proteomes" id="UP000315364">
    <property type="component" value="Chromosome"/>
</dbReference>
<evidence type="ECO:0000256" key="1">
    <source>
        <dbReference type="SAM" id="Phobius"/>
    </source>
</evidence>
<keyword evidence="1" id="KW-1133">Transmembrane helix</keyword>
<dbReference type="KEGG" id="dea:FPZ08_17700"/>
<dbReference type="RefSeq" id="WP_146291440.1">
    <property type="nucleotide sequence ID" value="NZ_CP042304.1"/>
</dbReference>
<reference evidence="2 3" key="1">
    <citation type="submission" date="2019-07" db="EMBL/GenBank/DDBJ databases">
        <title>Full genome sequence of Devosia sp. Gsoil 520.</title>
        <authorList>
            <person name="Im W.-T."/>
        </authorList>
    </citation>
    <scope>NUCLEOTIDE SEQUENCE [LARGE SCALE GENOMIC DNA]</scope>
    <source>
        <strain evidence="2 3">Gsoil 520</strain>
    </source>
</reference>
<evidence type="ECO:0000313" key="2">
    <source>
        <dbReference type="EMBL" id="QDZ12425.1"/>
    </source>
</evidence>
<protein>
    <recommendedName>
        <fullName evidence="4">Transmembrane protein</fullName>
    </recommendedName>
</protein>
<dbReference type="EMBL" id="CP042304">
    <property type="protein sequence ID" value="QDZ12425.1"/>
    <property type="molecule type" value="Genomic_DNA"/>
</dbReference>